<feature type="region of interest" description="Disordered" evidence="5">
    <location>
        <begin position="1"/>
        <end position="28"/>
    </location>
</feature>
<dbReference type="EMBL" id="LN891110">
    <property type="protein sequence ID" value="CUS08850.1"/>
    <property type="molecule type" value="Genomic_DNA"/>
</dbReference>
<evidence type="ECO:0000256" key="2">
    <source>
        <dbReference type="ARBA" id="ARBA00010343"/>
    </source>
</evidence>
<dbReference type="GO" id="GO:0003677">
    <property type="term" value="F:DNA binding"/>
    <property type="evidence" value="ECO:0007669"/>
    <property type="project" value="InterPro"/>
</dbReference>
<evidence type="ECO:0000259" key="6">
    <source>
        <dbReference type="Pfam" id="PF00125"/>
    </source>
</evidence>
<evidence type="ECO:0000256" key="4">
    <source>
        <dbReference type="ARBA" id="ARBA00023269"/>
    </source>
</evidence>
<evidence type="ECO:0000256" key="1">
    <source>
        <dbReference type="ARBA" id="ARBA00004286"/>
    </source>
</evidence>
<feature type="domain" description="Core Histone H2A/H2B/H3" evidence="6">
    <location>
        <begin position="43"/>
        <end position="130"/>
    </location>
</feature>
<evidence type="ECO:0000313" key="8">
    <source>
        <dbReference type="Proteomes" id="UP001412239"/>
    </source>
</evidence>
<reference evidence="7" key="1">
    <citation type="submission" date="2015-10" db="EMBL/GenBank/DDBJ databases">
        <authorList>
            <person name="Regsiter A."/>
            <person name="william w."/>
        </authorList>
    </citation>
    <scope>NUCLEOTIDE SEQUENCE</scope>
    <source>
        <strain evidence="7">Montdore</strain>
    </source>
</reference>
<proteinExistence type="inferred from homology"/>
<evidence type="ECO:0000256" key="5">
    <source>
        <dbReference type="SAM" id="MobiDB-lite"/>
    </source>
</evidence>
<protein>
    <recommendedName>
        <fullName evidence="6">Core Histone H2A/H2B/H3 domain-containing protein</fullName>
    </recommendedName>
</protein>
<keyword evidence="4" id="KW-0544">Nucleosome core</keyword>
<dbReference type="SMART" id="SM00428">
    <property type="entry name" value="H3"/>
    <property type="match status" value="1"/>
</dbReference>
<feature type="region of interest" description="Disordered" evidence="5">
    <location>
        <begin position="138"/>
        <end position="170"/>
    </location>
</feature>
<comment type="subcellular location">
    <subcellularLocation>
        <location evidence="1">Chromosome</location>
    </subcellularLocation>
</comment>
<dbReference type="AlphaFoldDB" id="A0A292PQT6"/>
<evidence type="ECO:0000313" key="7">
    <source>
        <dbReference type="EMBL" id="CUS08850.1"/>
    </source>
</evidence>
<accession>A0A292PQT6</accession>
<dbReference type="InterPro" id="IPR007125">
    <property type="entry name" value="H2A/H2B/H3"/>
</dbReference>
<keyword evidence="8" id="KW-1185">Reference proteome</keyword>
<dbReference type="PRINTS" id="PR00622">
    <property type="entry name" value="HISTONEH3"/>
</dbReference>
<dbReference type="SUPFAM" id="SSF47113">
    <property type="entry name" value="Histone-fold"/>
    <property type="match status" value="1"/>
</dbReference>
<keyword evidence="4" id="KW-0238">DNA-binding</keyword>
<dbReference type="GO" id="GO:0000786">
    <property type="term" value="C:nucleosome"/>
    <property type="evidence" value="ECO:0007669"/>
    <property type="project" value="UniProtKB-KW"/>
</dbReference>
<organism evidence="7 8">
    <name type="scientific">Tuber aestivum</name>
    <name type="common">summer truffle</name>
    <dbReference type="NCBI Taxonomy" id="59557"/>
    <lineage>
        <taxon>Eukaryota</taxon>
        <taxon>Fungi</taxon>
        <taxon>Dikarya</taxon>
        <taxon>Ascomycota</taxon>
        <taxon>Pezizomycotina</taxon>
        <taxon>Pezizomycetes</taxon>
        <taxon>Pezizales</taxon>
        <taxon>Tuberaceae</taxon>
        <taxon>Tuber</taxon>
    </lineage>
</organism>
<dbReference type="Proteomes" id="UP001412239">
    <property type="component" value="Unassembled WGS sequence"/>
</dbReference>
<name>A0A292PQT6_9PEZI</name>
<feature type="compositionally biased region" description="Gly residues" evidence="5">
    <location>
        <begin position="1"/>
        <end position="15"/>
    </location>
</feature>
<feature type="compositionally biased region" description="Acidic residues" evidence="5">
    <location>
        <begin position="146"/>
        <end position="157"/>
    </location>
</feature>
<dbReference type="Gene3D" id="1.10.20.10">
    <property type="entry name" value="Histone, subunit A"/>
    <property type="match status" value="1"/>
</dbReference>
<dbReference type="InterPro" id="IPR009072">
    <property type="entry name" value="Histone-fold"/>
</dbReference>
<keyword evidence="3" id="KW-0158">Chromosome</keyword>
<evidence type="ECO:0000256" key="3">
    <source>
        <dbReference type="ARBA" id="ARBA00022454"/>
    </source>
</evidence>
<dbReference type="GO" id="GO:0030527">
    <property type="term" value="F:structural constituent of chromatin"/>
    <property type="evidence" value="ECO:0007669"/>
    <property type="project" value="InterPro"/>
</dbReference>
<comment type="similarity">
    <text evidence="2">Belongs to the histone H3 family.</text>
</comment>
<gene>
    <name evidence="7" type="ORF">GSTUAT00007070001</name>
</gene>
<dbReference type="InterPro" id="IPR000164">
    <property type="entry name" value="Histone_H3/CENP-A"/>
</dbReference>
<dbReference type="GO" id="GO:0046982">
    <property type="term" value="F:protein heterodimerization activity"/>
    <property type="evidence" value="ECO:0007669"/>
    <property type="project" value="InterPro"/>
</dbReference>
<sequence>MSKPIGLGGKGGGNWGPPTSNLGRKKAGPVVDGVKKAARYPPGRVADAEIIKYQKDGGYLIPKAPFNRLCREIVSDLPLDQRLRLQGSAIEAAQAATEEYMVLIMAAAGLGAAHASRATVQASDITLVVNILRVMAGEADKQNTEQEGEAEEDDDGGEGPWGDSGEDEEE</sequence>
<dbReference type="PANTHER" id="PTHR11426">
    <property type="entry name" value="HISTONE H3"/>
    <property type="match status" value="1"/>
</dbReference>
<dbReference type="Pfam" id="PF00125">
    <property type="entry name" value="Histone"/>
    <property type="match status" value="1"/>
</dbReference>